<dbReference type="OrthoDB" id="1717299at2759"/>
<name>A0A9D3VQH0_9ROSI</name>
<dbReference type="PANTHER" id="PTHR47074:SF61">
    <property type="entry name" value="RNASE H TYPE-1 DOMAIN-CONTAINING PROTEIN"/>
    <property type="match status" value="1"/>
</dbReference>
<reference evidence="1 2" key="1">
    <citation type="journal article" date="2021" name="Plant Biotechnol. J.">
        <title>Multi-omics assisted identification of the key and species-specific regulatory components of drought-tolerant mechanisms in Gossypium stocksii.</title>
        <authorList>
            <person name="Yu D."/>
            <person name="Ke L."/>
            <person name="Zhang D."/>
            <person name="Wu Y."/>
            <person name="Sun Y."/>
            <person name="Mei J."/>
            <person name="Sun J."/>
            <person name="Sun Y."/>
        </authorList>
    </citation>
    <scope>NUCLEOTIDE SEQUENCE [LARGE SCALE GENOMIC DNA]</scope>
    <source>
        <strain evidence="2">cv. E1</strain>
        <tissue evidence="1">Leaf</tissue>
    </source>
</reference>
<sequence length="128" mass="14346">MKRLCAIPLMNRRFKVYYVSRCCLMDQLISYDGCLDKSGEYTVRSGYRLLLRGVSVETEHEARVQWCPPESQWVKVNFDGGFYSDLKASSAGTVIRNEAGLIMGTSCTWNRNIPLAEAAEALAAIQAI</sequence>
<dbReference type="EMBL" id="JAIQCV010000006">
    <property type="protein sequence ID" value="KAH1091155.1"/>
    <property type="molecule type" value="Genomic_DNA"/>
</dbReference>
<dbReference type="AlphaFoldDB" id="A0A9D3VQH0"/>
<keyword evidence="2" id="KW-1185">Reference proteome</keyword>
<gene>
    <name evidence="1" type="ORF">J1N35_018412</name>
</gene>
<evidence type="ECO:0000313" key="2">
    <source>
        <dbReference type="Proteomes" id="UP000828251"/>
    </source>
</evidence>
<dbReference type="Proteomes" id="UP000828251">
    <property type="component" value="Unassembled WGS sequence"/>
</dbReference>
<comment type="caution">
    <text evidence="1">The sequence shown here is derived from an EMBL/GenBank/DDBJ whole genome shotgun (WGS) entry which is preliminary data.</text>
</comment>
<proteinExistence type="predicted"/>
<accession>A0A9D3VQH0</accession>
<dbReference type="InterPro" id="IPR052929">
    <property type="entry name" value="RNase_H-like_EbsB-rel"/>
</dbReference>
<dbReference type="PANTHER" id="PTHR47074">
    <property type="entry name" value="BNAC02G40300D PROTEIN"/>
    <property type="match status" value="1"/>
</dbReference>
<evidence type="ECO:0008006" key="3">
    <source>
        <dbReference type="Google" id="ProtNLM"/>
    </source>
</evidence>
<organism evidence="1 2">
    <name type="scientific">Gossypium stocksii</name>
    <dbReference type="NCBI Taxonomy" id="47602"/>
    <lineage>
        <taxon>Eukaryota</taxon>
        <taxon>Viridiplantae</taxon>
        <taxon>Streptophyta</taxon>
        <taxon>Embryophyta</taxon>
        <taxon>Tracheophyta</taxon>
        <taxon>Spermatophyta</taxon>
        <taxon>Magnoliopsida</taxon>
        <taxon>eudicotyledons</taxon>
        <taxon>Gunneridae</taxon>
        <taxon>Pentapetalae</taxon>
        <taxon>rosids</taxon>
        <taxon>malvids</taxon>
        <taxon>Malvales</taxon>
        <taxon>Malvaceae</taxon>
        <taxon>Malvoideae</taxon>
        <taxon>Gossypium</taxon>
    </lineage>
</organism>
<evidence type="ECO:0000313" key="1">
    <source>
        <dbReference type="EMBL" id="KAH1091155.1"/>
    </source>
</evidence>
<protein>
    <recommendedName>
        <fullName evidence="3">RNase H type-1 domain-containing protein</fullName>
    </recommendedName>
</protein>